<evidence type="ECO:0000259" key="6">
    <source>
        <dbReference type="Pfam" id="PF09989"/>
    </source>
</evidence>
<dbReference type="Pfam" id="PF01869">
    <property type="entry name" value="BcrAD_BadFG"/>
    <property type="match status" value="2"/>
</dbReference>
<dbReference type="PANTHER" id="PTHR32329:SF4">
    <property type="entry name" value="ACTIVATOR OF 2-HYDROXYACYL-COA DEHYDRATASE"/>
    <property type="match status" value="1"/>
</dbReference>
<reference evidence="7" key="1">
    <citation type="submission" date="2020-10" db="EMBL/GenBank/DDBJ databases">
        <authorList>
            <person name="Gilroy R."/>
        </authorList>
    </citation>
    <scope>NUCLEOTIDE SEQUENCE</scope>
    <source>
        <strain evidence="7">ChiW17-6978</strain>
    </source>
</reference>
<protein>
    <submittedName>
        <fullName evidence="7">2-hydroxyacyl-CoA dehydratase</fullName>
    </submittedName>
</protein>
<dbReference type="CDD" id="cd24034">
    <property type="entry name" value="ASKHA_NBD_O66634-like_rpt1"/>
    <property type="match status" value="1"/>
</dbReference>
<feature type="domain" description="ATPase BadF/BadG/BcrA/BcrD type" evidence="5">
    <location>
        <begin position="4"/>
        <end position="252"/>
    </location>
</feature>
<dbReference type="GO" id="GO:0051536">
    <property type="term" value="F:iron-sulfur cluster binding"/>
    <property type="evidence" value="ECO:0007669"/>
    <property type="project" value="UniProtKB-KW"/>
</dbReference>
<dbReference type="AlphaFoldDB" id="A0A9D1GQF6"/>
<feature type="domain" description="ATPase BadF/BadG/BcrA/BcrD type" evidence="5">
    <location>
        <begin position="313"/>
        <end position="566"/>
    </location>
</feature>
<evidence type="ECO:0000259" key="5">
    <source>
        <dbReference type="Pfam" id="PF01869"/>
    </source>
</evidence>
<dbReference type="Pfam" id="PF09989">
    <property type="entry name" value="DUF2229"/>
    <property type="match status" value="1"/>
</dbReference>
<dbReference type="InterPro" id="IPR018709">
    <property type="entry name" value="CoA_activase_DUF2229"/>
</dbReference>
<dbReference type="NCBIfam" id="TIGR00241">
    <property type="entry name" value="CoA_E_activ"/>
    <property type="match status" value="1"/>
</dbReference>
<comment type="caution">
    <text evidence="7">The sequence shown here is derived from an EMBL/GenBank/DDBJ whole genome shotgun (WGS) entry which is preliminary data.</text>
</comment>
<accession>A0A9D1GQF6</accession>
<dbReference type="InterPro" id="IPR051805">
    <property type="entry name" value="Dehydratase_Activator_Redct"/>
</dbReference>
<dbReference type="PANTHER" id="PTHR32329">
    <property type="entry name" value="BIFUNCTIONAL PROTEIN [INCLUDES 2-HYDROXYACYL-COA DEHYDRATASE (N-TER) AND ITS ACTIVATOR DOMAIN (C_TERM)-RELATED"/>
    <property type="match status" value="1"/>
</dbReference>
<evidence type="ECO:0000313" key="7">
    <source>
        <dbReference type="EMBL" id="HIT49695.1"/>
    </source>
</evidence>
<dbReference type="InterPro" id="IPR008275">
    <property type="entry name" value="CoA_E_activase_dom"/>
</dbReference>
<reference evidence="7" key="2">
    <citation type="journal article" date="2021" name="PeerJ">
        <title>Extensive microbial diversity within the chicken gut microbiome revealed by metagenomics and culture.</title>
        <authorList>
            <person name="Gilroy R."/>
            <person name="Ravi A."/>
            <person name="Getino M."/>
            <person name="Pursley I."/>
            <person name="Horton D.L."/>
            <person name="Alikhan N.F."/>
            <person name="Baker D."/>
            <person name="Gharbi K."/>
            <person name="Hall N."/>
            <person name="Watson M."/>
            <person name="Adriaenssens E.M."/>
            <person name="Foster-Nyarko E."/>
            <person name="Jarju S."/>
            <person name="Secka A."/>
            <person name="Antonio M."/>
            <person name="Oren A."/>
            <person name="Chaudhuri R.R."/>
            <person name="La Ragione R."/>
            <person name="Hildebrand F."/>
            <person name="Pallen M.J."/>
        </authorList>
    </citation>
    <scope>NUCLEOTIDE SEQUENCE</scope>
    <source>
        <strain evidence="7">ChiW17-6978</strain>
    </source>
</reference>
<dbReference type="InterPro" id="IPR043129">
    <property type="entry name" value="ATPase_NBD"/>
</dbReference>
<feature type="domain" description="DUF2229" evidence="6">
    <location>
        <begin position="656"/>
        <end position="872"/>
    </location>
</feature>
<dbReference type="GO" id="GO:0046872">
    <property type="term" value="F:metal ion binding"/>
    <property type="evidence" value="ECO:0007669"/>
    <property type="project" value="UniProtKB-KW"/>
</dbReference>
<dbReference type="Proteomes" id="UP000886758">
    <property type="component" value="Unassembled WGS sequence"/>
</dbReference>
<proteinExistence type="predicted"/>
<evidence type="ECO:0000256" key="1">
    <source>
        <dbReference type="ARBA" id="ARBA00001966"/>
    </source>
</evidence>
<keyword evidence="2" id="KW-0479">Metal-binding</keyword>
<dbReference type="CDD" id="cd24035">
    <property type="entry name" value="ASKHA_NBD_O66634-like_rpt2"/>
    <property type="match status" value="1"/>
</dbReference>
<dbReference type="EMBL" id="DVLF01000052">
    <property type="protein sequence ID" value="HIT49695.1"/>
    <property type="molecule type" value="Genomic_DNA"/>
</dbReference>
<name>A0A9D1GQF6_9MOLU</name>
<keyword evidence="3" id="KW-0408">Iron</keyword>
<comment type="cofactor">
    <cofactor evidence="1">
        <name>[4Fe-4S] cluster</name>
        <dbReference type="ChEBI" id="CHEBI:49883"/>
    </cofactor>
</comment>
<evidence type="ECO:0000256" key="4">
    <source>
        <dbReference type="ARBA" id="ARBA00023014"/>
    </source>
</evidence>
<keyword evidence="4" id="KW-0411">Iron-sulfur</keyword>
<organism evidence="7 8">
    <name type="scientific">Candidatus Pelethenecus faecipullorum</name>
    <dbReference type="NCBI Taxonomy" id="2840900"/>
    <lineage>
        <taxon>Bacteria</taxon>
        <taxon>Bacillati</taxon>
        <taxon>Mycoplasmatota</taxon>
        <taxon>Mollicutes</taxon>
        <taxon>Candidatus Pelethenecus</taxon>
    </lineage>
</organism>
<dbReference type="SUPFAM" id="SSF53067">
    <property type="entry name" value="Actin-like ATPase domain"/>
    <property type="match status" value="2"/>
</dbReference>
<evidence type="ECO:0000256" key="2">
    <source>
        <dbReference type="ARBA" id="ARBA00022723"/>
    </source>
</evidence>
<evidence type="ECO:0000313" key="8">
    <source>
        <dbReference type="Proteomes" id="UP000886758"/>
    </source>
</evidence>
<sequence length="969" mass="107469">MKKIGLDVGSTTIKCIVLDEQNQIVYADYKRHYSHIKDNMIQQLKYLIDEKIITDQACLAISGSAGMGIADGSKIPFVQEVYATRIAANTLIPGTDCIIELGGEDAKILFLTDGMEVRMNGSCAGGTGAFIDQMATLLNIDITEINGLASGHQKLYAIASRCGVFAKSDIQPLLNQGASKSDIAASIFKAVVNQTIGGLAQGREIKGNVAYLGGPLTFLSELKKSFDEALHVQGICPDHSLYYVAIGAALCAKEPFSIRQTVRQLETYTNQSTYVYNTPLFENEQELSEFRKRHAKAHIPTLSLDHYDGPLYLGIDSGSTTLKFVLIDEDENIRFERYLSNKGNPVQIVLQLFEELFNDHPNLTISASSSTGYGEELIRNAFSLDSGLVETMAHYYAASKFQPDVDFIIDIGGQDIKCFKIENGVIANIFLNEACSSGCGSFLQTFANALGYEIADFAKLGLMADKPVDLGSRCTVFMNSSVKQAQKDGATIENISAGLSISVVKNALYKVIRVANTASLGKNIVVQGGTFHNEAVLRAFEKELQLEVVCPNISGLMGAYGAALYAKSLNVTKSTTITKDQLPLFKHEIRNFNCQICNNHCLLSVNTFGSNQNRYISGNRCEKPLMKKKKDAESNLYEYIRTKLSSYPPIKGPNGKIGIPLVLNMYELWPFWYTFFTHLGFEVINSGFSDEKIYTLGQNTIPSDTICYPAKLVHGHIAKLINEKITTIFYPCMSYNVNEKKGDNHFNCPVVAYYPQTIENNVKAVEEIRFISSFIGIHDPKIFKVKIEEILADYSFSKADISKAANAAYQAYEDYLSDIRNKADEIIKNARQNKQKIIVLAGRPYHVDPQVNHGIDKLINGFDVAVISEESISHLVPKFKVGVLNQWTYHARLYAAAKYCTTQNDMNLIQLVSFGCGLDAVTTDECKSILERHHKIYTQIKIDEITNLGAVKIRLRSLFAALDQKEKEQ</sequence>
<evidence type="ECO:0000256" key="3">
    <source>
        <dbReference type="ARBA" id="ARBA00023004"/>
    </source>
</evidence>
<gene>
    <name evidence="7" type="ORF">IAD46_01580</name>
</gene>
<dbReference type="Gene3D" id="3.30.420.40">
    <property type="match status" value="4"/>
</dbReference>
<dbReference type="InterPro" id="IPR002731">
    <property type="entry name" value="ATPase_BadF"/>
</dbReference>